<evidence type="ECO:0000256" key="3">
    <source>
        <dbReference type="ARBA" id="ARBA00022840"/>
    </source>
</evidence>
<protein>
    <submittedName>
        <fullName evidence="5">General secretion pathway protein GspE</fullName>
    </submittedName>
</protein>
<dbReference type="EMBL" id="BMXG01000006">
    <property type="protein sequence ID" value="GHB97789.1"/>
    <property type="molecule type" value="Genomic_DNA"/>
</dbReference>
<sequence>MDDVPASWLVRLDEEQQEQLAETPRQERLKFFAGAWQEKEAECFHRLAMETGMPVLDIIRQSEAPEDHLPLRLIHEYQCLPVQSDEHPGQFCLMTVWPPSSTMTDWVIAATGREPTWFLGDPSDVAELITQVYGVGSGSLDEQDMEGFADSEQNEQEEDEDAALIRFVNEVIAKAIADRATDIHFEPQKETLNIRYRIDGVLVPVRVPENLKTFQRAIISRLKIMAKLNISERRRPQDGRIGFHYGNEELDIRISSLPTMYGESISLRLLSDKTQPVTIEDLGFIPRDVLAIDNVLQRPHGIILATGPTGAGKSTTLSSFIRRIRDPRRRIVTIEDPVEYEIDGVNQTQVQSEIGLTFASSLRSVLRQDPDVIMVGEIRDGETADIAIRASLTGHLVLSSLHTNDAPGAITRLIDMDIEPFLIASSVEMVIAQRLVRRICAHCAAPADIELRELSSCLIAMHIPASEITEAHLIKKPVGCERCRGLGFRGRVGLFEILRINDAIHELIIRRASAWEIRKLAEEQGMVTLQRSGWEQVKRGVTSLPEVMRYADIVSEEEEKASAEQPGKTT</sequence>
<dbReference type="Gene3D" id="3.30.450.90">
    <property type="match status" value="1"/>
</dbReference>
<feature type="domain" description="Bacterial type II secretion system protein E" evidence="4">
    <location>
        <begin position="366"/>
        <end position="380"/>
    </location>
</feature>
<evidence type="ECO:0000313" key="6">
    <source>
        <dbReference type="Proteomes" id="UP000642829"/>
    </source>
</evidence>
<dbReference type="InterPro" id="IPR007831">
    <property type="entry name" value="T2SS_GspE_N"/>
</dbReference>
<dbReference type="Gene3D" id="3.40.50.300">
    <property type="entry name" value="P-loop containing nucleotide triphosphate hydrolases"/>
    <property type="match status" value="1"/>
</dbReference>
<keyword evidence="2" id="KW-0547">Nucleotide-binding</keyword>
<evidence type="ECO:0000259" key="4">
    <source>
        <dbReference type="PROSITE" id="PS00662"/>
    </source>
</evidence>
<dbReference type="PANTHER" id="PTHR30258">
    <property type="entry name" value="TYPE II SECRETION SYSTEM PROTEIN GSPE-RELATED"/>
    <property type="match status" value="1"/>
</dbReference>
<accession>A0A8J3DGL8</accession>
<dbReference type="Pfam" id="PF05157">
    <property type="entry name" value="MshEN"/>
    <property type="match status" value="1"/>
</dbReference>
<dbReference type="FunFam" id="3.40.50.300:FF:000398">
    <property type="entry name" value="Type IV pilus assembly ATPase PilB"/>
    <property type="match status" value="1"/>
</dbReference>
<proteinExistence type="inferred from homology"/>
<keyword evidence="3" id="KW-0067">ATP-binding</keyword>
<dbReference type="SUPFAM" id="SSF52540">
    <property type="entry name" value="P-loop containing nucleoside triphosphate hydrolases"/>
    <property type="match status" value="1"/>
</dbReference>
<dbReference type="InterPro" id="IPR001482">
    <property type="entry name" value="T2SS/T4SS_dom"/>
</dbReference>
<evidence type="ECO:0000256" key="1">
    <source>
        <dbReference type="ARBA" id="ARBA00006611"/>
    </source>
</evidence>
<dbReference type="PANTHER" id="PTHR30258:SF2">
    <property type="entry name" value="COMG OPERON PROTEIN 1"/>
    <property type="match status" value="1"/>
</dbReference>
<dbReference type="GO" id="GO:0005886">
    <property type="term" value="C:plasma membrane"/>
    <property type="evidence" value="ECO:0007669"/>
    <property type="project" value="TreeGrafter"/>
</dbReference>
<dbReference type="GO" id="GO:0005524">
    <property type="term" value="F:ATP binding"/>
    <property type="evidence" value="ECO:0007669"/>
    <property type="project" value="UniProtKB-KW"/>
</dbReference>
<dbReference type="SUPFAM" id="SSF160246">
    <property type="entry name" value="EspE N-terminal domain-like"/>
    <property type="match status" value="1"/>
</dbReference>
<dbReference type="InterPro" id="IPR027417">
    <property type="entry name" value="P-loop_NTPase"/>
</dbReference>
<organism evidence="5 6">
    <name type="scientific">Cerasicoccus arenae</name>
    <dbReference type="NCBI Taxonomy" id="424488"/>
    <lineage>
        <taxon>Bacteria</taxon>
        <taxon>Pseudomonadati</taxon>
        <taxon>Verrucomicrobiota</taxon>
        <taxon>Opitutia</taxon>
        <taxon>Puniceicoccales</taxon>
        <taxon>Cerasicoccaceae</taxon>
        <taxon>Cerasicoccus</taxon>
    </lineage>
</organism>
<evidence type="ECO:0000256" key="2">
    <source>
        <dbReference type="ARBA" id="ARBA00022741"/>
    </source>
</evidence>
<reference evidence="5" key="1">
    <citation type="journal article" date="2014" name="Int. J. Syst. Evol. Microbiol.">
        <title>Complete genome sequence of Corynebacterium casei LMG S-19264T (=DSM 44701T), isolated from a smear-ripened cheese.</title>
        <authorList>
            <consortium name="US DOE Joint Genome Institute (JGI-PGF)"/>
            <person name="Walter F."/>
            <person name="Albersmeier A."/>
            <person name="Kalinowski J."/>
            <person name="Ruckert C."/>
        </authorList>
    </citation>
    <scope>NUCLEOTIDE SEQUENCE</scope>
    <source>
        <strain evidence="5">KCTC 12870</strain>
    </source>
</reference>
<name>A0A8J3DGL8_9BACT</name>
<dbReference type="Proteomes" id="UP000642829">
    <property type="component" value="Unassembled WGS sequence"/>
</dbReference>
<gene>
    <name evidence="5" type="ORF">GCM10007047_12100</name>
</gene>
<dbReference type="Pfam" id="PF00437">
    <property type="entry name" value="T2SSE"/>
    <property type="match status" value="1"/>
</dbReference>
<dbReference type="RefSeq" id="WP_189512964.1">
    <property type="nucleotide sequence ID" value="NZ_BMXG01000006.1"/>
</dbReference>
<evidence type="ECO:0000313" key="5">
    <source>
        <dbReference type="EMBL" id="GHB97789.1"/>
    </source>
</evidence>
<dbReference type="CDD" id="cd01129">
    <property type="entry name" value="PulE-GspE-like"/>
    <property type="match status" value="1"/>
</dbReference>
<keyword evidence="6" id="KW-1185">Reference proteome</keyword>
<dbReference type="GO" id="GO:0016887">
    <property type="term" value="F:ATP hydrolysis activity"/>
    <property type="evidence" value="ECO:0007669"/>
    <property type="project" value="TreeGrafter"/>
</dbReference>
<dbReference type="InterPro" id="IPR037257">
    <property type="entry name" value="T2SS_E_N_sf"/>
</dbReference>
<comment type="caution">
    <text evidence="5">The sequence shown here is derived from an EMBL/GenBank/DDBJ whole genome shotgun (WGS) entry which is preliminary data.</text>
</comment>
<dbReference type="AlphaFoldDB" id="A0A8J3DGL8"/>
<dbReference type="PROSITE" id="PS00662">
    <property type="entry name" value="T2SP_E"/>
    <property type="match status" value="1"/>
</dbReference>
<comment type="similarity">
    <text evidence="1">Belongs to the GSP E family.</text>
</comment>
<reference evidence="5" key="2">
    <citation type="submission" date="2020-09" db="EMBL/GenBank/DDBJ databases">
        <authorList>
            <person name="Sun Q."/>
            <person name="Kim S."/>
        </authorList>
    </citation>
    <scope>NUCLEOTIDE SEQUENCE</scope>
    <source>
        <strain evidence="5">KCTC 12870</strain>
    </source>
</reference>